<dbReference type="InterPro" id="IPR000802">
    <property type="entry name" value="Arsenical_pump_ArsB"/>
</dbReference>
<reference evidence="10 11" key="1">
    <citation type="journal article" date="2009" name="Appl. Environ. Microbiol.">
        <title>Three genomes from the phylum Acidobacteria provide insight into the lifestyles of these microorganisms in soils.</title>
        <authorList>
            <person name="Ward N.L."/>
            <person name="Challacombe J.F."/>
            <person name="Janssen P.H."/>
            <person name="Henrissat B."/>
            <person name="Coutinho P.M."/>
            <person name="Wu M."/>
            <person name="Xie G."/>
            <person name="Haft D.H."/>
            <person name="Sait M."/>
            <person name="Badger J."/>
            <person name="Barabote R.D."/>
            <person name="Bradley B."/>
            <person name="Brettin T.S."/>
            <person name="Brinkac L.M."/>
            <person name="Bruce D."/>
            <person name="Creasy T."/>
            <person name="Daugherty S.C."/>
            <person name="Davidsen T.M."/>
            <person name="DeBoy R.T."/>
            <person name="Detter J.C."/>
            <person name="Dodson R.J."/>
            <person name="Durkin A.S."/>
            <person name="Ganapathy A."/>
            <person name="Gwinn-Giglio M."/>
            <person name="Han C.S."/>
            <person name="Khouri H."/>
            <person name="Kiss H."/>
            <person name="Kothari S.P."/>
            <person name="Madupu R."/>
            <person name="Nelson K.E."/>
            <person name="Nelson W.C."/>
            <person name="Paulsen I."/>
            <person name="Penn K."/>
            <person name="Ren Q."/>
            <person name="Rosovitz M.J."/>
            <person name="Selengut J.D."/>
            <person name="Shrivastava S."/>
            <person name="Sullivan S.A."/>
            <person name="Tapia R."/>
            <person name="Thompson L.S."/>
            <person name="Watkins K.L."/>
            <person name="Yang Q."/>
            <person name="Yu C."/>
            <person name="Zafar N."/>
            <person name="Zhou L."/>
            <person name="Kuske C.R."/>
        </authorList>
    </citation>
    <scope>NUCLEOTIDE SEQUENCE [LARGE SCALE GENOMIC DNA]</scope>
    <source>
        <strain evidence="10 11">Ellin345</strain>
    </source>
</reference>
<feature type="transmembrane region" description="Helical" evidence="8">
    <location>
        <begin position="220"/>
        <end position="238"/>
    </location>
</feature>
<protein>
    <submittedName>
        <fullName evidence="10">Transporter, YbiR family</fullName>
    </submittedName>
</protein>
<dbReference type="RefSeq" id="WP_011524423.1">
    <property type="nucleotide sequence ID" value="NC_008009.1"/>
</dbReference>
<dbReference type="OrthoDB" id="9765532at2"/>
<feature type="transmembrane region" description="Helical" evidence="8">
    <location>
        <begin position="34"/>
        <end position="52"/>
    </location>
</feature>
<sequence length="408" mass="43683">MSIALTHTLAWAIFLISYFVFAVGRLPGTRLDRAGMAFIGAVGMFVIGALNAKTAIASLDYETLVLLASMMVLVAVLHLEGFFEWVTRQIVARLAPGQLLPGVIFSAGVLSAFLVNDVVCLFMAPLILRVTKQMGRNPLPFLLALATASNIGSSATITGNPQNILIGSVSQIGYRDFLFHLGPVAVVGMFLDWAVIAVLCRKQLSERLPIEANLEAKQGLDGLLAPLLIAGGIIAAFLGGLNPALVAATGAAVLLLLRSRLLEKIYREVDWALLVLFIGLFLIIGAAEQTGIAATLLRAAEWMNLHNLGIFSVTVTLLSNMVSNVPAVMLLKDLVKQFPNAHQFWLALAMASTLAGNLTITGSIANMIVVESVRPQLRITFKDYLVVGVPTTILTIAVGTLWIAFFAH</sequence>
<keyword evidence="6 8" id="KW-1133">Transmembrane helix</keyword>
<keyword evidence="7 8" id="KW-0472">Membrane</keyword>
<feature type="transmembrane region" description="Helical" evidence="8">
    <location>
        <begin position="309"/>
        <end position="331"/>
    </location>
</feature>
<feature type="transmembrane region" description="Helical" evidence="8">
    <location>
        <begin position="384"/>
        <end position="407"/>
    </location>
</feature>
<dbReference type="eggNOG" id="COG1055">
    <property type="taxonomic scope" value="Bacteria"/>
</dbReference>
<evidence type="ECO:0000256" key="2">
    <source>
        <dbReference type="ARBA" id="ARBA00009843"/>
    </source>
</evidence>
<keyword evidence="4" id="KW-1003">Cell membrane</keyword>
<dbReference type="EnsemblBacteria" id="ABF42624">
    <property type="protein sequence ID" value="ABF42624"/>
    <property type="gene ID" value="Acid345_3623"/>
</dbReference>
<feature type="transmembrane region" description="Helical" evidence="8">
    <location>
        <begin position="64"/>
        <end position="83"/>
    </location>
</feature>
<dbReference type="PANTHER" id="PTHR43302:SF5">
    <property type="entry name" value="TRANSPORTER ARSB-RELATED"/>
    <property type="match status" value="1"/>
</dbReference>
<feature type="transmembrane region" description="Helical" evidence="8">
    <location>
        <begin position="103"/>
        <end position="127"/>
    </location>
</feature>
<feature type="transmembrane region" description="Helical" evidence="8">
    <location>
        <begin position="9"/>
        <end position="28"/>
    </location>
</feature>
<name>Q1IKH6_KORVE</name>
<dbReference type="InterPro" id="IPR004680">
    <property type="entry name" value="Cit_transptr-like_dom"/>
</dbReference>
<evidence type="ECO:0000256" key="7">
    <source>
        <dbReference type="ARBA" id="ARBA00023136"/>
    </source>
</evidence>
<evidence type="ECO:0000256" key="3">
    <source>
        <dbReference type="ARBA" id="ARBA00022448"/>
    </source>
</evidence>
<evidence type="ECO:0000256" key="5">
    <source>
        <dbReference type="ARBA" id="ARBA00022692"/>
    </source>
</evidence>
<gene>
    <name evidence="10" type="ordered locus">Acid345_3623</name>
</gene>
<keyword evidence="3" id="KW-0813">Transport</keyword>
<feature type="transmembrane region" description="Helical" evidence="8">
    <location>
        <begin position="273"/>
        <end position="297"/>
    </location>
</feature>
<comment type="similarity">
    <text evidence="2">Belongs to the CitM (TC 2.A.11) transporter family.</text>
</comment>
<dbReference type="Pfam" id="PF03600">
    <property type="entry name" value="CitMHS"/>
    <property type="match status" value="1"/>
</dbReference>
<dbReference type="STRING" id="204669.Acid345_3623"/>
<dbReference type="KEGG" id="aba:Acid345_3623"/>
<accession>Q1IKH6</accession>
<feature type="domain" description="Citrate transporter-like" evidence="9">
    <location>
        <begin position="30"/>
        <end position="355"/>
    </location>
</feature>
<evidence type="ECO:0000256" key="8">
    <source>
        <dbReference type="SAM" id="Phobius"/>
    </source>
</evidence>
<proteinExistence type="inferred from homology"/>
<feature type="transmembrane region" description="Helical" evidence="8">
    <location>
        <begin position="343"/>
        <end position="364"/>
    </location>
</feature>
<dbReference type="Proteomes" id="UP000002432">
    <property type="component" value="Chromosome"/>
</dbReference>
<keyword evidence="5 8" id="KW-0812">Transmembrane</keyword>
<evidence type="ECO:0000259" key="9">
    <source>
        <dbReference type="Pfam" id="PF03600"/>
    </source>
</evidence>
<organism evidence="10 11">
    <name type="scientific">Koribacter versatilis (strain Ellin345)</name>
    <dbReference type="NCBI Taxonomy" id="204669"/>
    <lineage>
        <taxon>Bacteria</taxon>
        <taxon>Pseudomonadati</taxon>
        <taxon>Acidobacteriota</taxon>
        <taxon>Terriglobia</taxon>
        <taxon>Terriglobales</taxon>
        <taxon>Candidatus Korobacteraceae</taxon>
        <taxon>Candidatus Korobacter</taxon>
    </lineage>
</organism>
<dbReference type="GO" id="GO:0015105">
    <property type="term" value="F:arsenite transmembrane transporter activity"/>
    <property type="evidence" value="ECO:0007669"/>
    <property type="project" value="InterPro"/>
</dbReference>
<evidence type="ECO:0000256" key="6">
    <source>
        <dbReference type="ARBA" id="ARBA00022989"/>
    </source>
</evidence>
<comment type="subcellular location">
    <subcellularLocation>
        <location evidence="1">Cell membrane</location>
        <topology evidence="1">Multi-pass membrane protein</topology>
    </subcellularLocation>
</comment>
<dbReference type="PANTHER" id="PTHR43302">
    <property type="entry name" value="TRANSPORTER ARSB-RELATED"/>
    <property type="match status" value="1"/>
</dbReference>
<keyword evidence="11" id="KW-1185">Reference proteome</keyword>
<dbReference type="GO" id="GO:0005886">
    <property type="term" value="C:plasma membrane"/>
    <property type="evidence" value="ECO:0007669"/>
    <property type="project" value="UniProtKB-SubCell"/>
</dbReference>
<feature type="transmembrane region" description="Helical" evidence="8">
    <location>
        <begin position="177"/>
        <end position="199"/>
    </location>
</feature>
<evidence type="ECO:0000313" key="11">
    <source>
        <dbReference type="Proteomes" id="UP000002432"/>
    </source>
</evidence>
<dbReference type="EMBL" id="CP000360">
    <property type="protein sequence ID" value="ABF42624.1"/>
    <property type="molecule type" value="Genomic_DNA"/>
</dbReference>
<evidence type="ECO:0000256" key="4">
    <source>
        <dbReference type="ARBA" id="ARBA00022475"/>
    </source>
</evidence>
<dbReference type="HOGENOM" id="CLU_011920_3_0_0"/>
<evidence type="ECO:0000256" key="1">
    <source>
        <dbReference type="ARBA" id="ARBA00004651"/>
    </source>
</evidence>
<dbReference type="AlphaFoldDB" id="Q1IKH6"/>
<dbReference type="PRINTS" id="PR00758">
    <property type="entry name" value="ARSENICPUMP"/>
</dbReference>
<evidence type="ECO:0000313" key="10">
    <source>
        <dbReference type="EMBL" id="ABF42624.1"/>
    </source>
</evidence>